<comment type="caution">
    <text evidence="4">The sequence shown here is derived from an EMBL/GenBank/DDBJ whole genome shotgun (WGS) entry which is preliminary data.</text>
</comment>
<dbReference type="InterPro" id="IPR006860">
    <property type="entry name" value="FecR"/>
</dbReference>
<proteinExistence type="predicted"/>
<dbReference type="PIRSF" id="PIRSF018266">
    <property type="entry name" value="FecR"/>
    <property type="match status" value="1"/>
</dbReference>
<name>A0A847RMF6_9BACT</name>
<dbReference type="AlphaFoldDB" id="A0A847RMF6"/>
<dbReference type="Gene3D" id="2.60.120.1440">
    <property type="match status" value="1"/>
</dbReference>
<evidence type="ECO:0000256" key="1">
    <source>
        <dbReference type="SAM" id="Phobius"/>
    </source>
</evidence>
<feature type="transmembrane region" description="Helical" evidence="1">
    <location>
        <begin position="103"/>
        <end position="124"/>
    </location>
</feature>
<dbReference type="InterPro" id="IPR012373">
    <property type="entry name" value="Ferrdict_sens_TM"/>
</dbReference>
<dbReference type="Proteomes" id="UP000570474">
    <property type="component" value="Unassembled WGS sequence"/>
</dbReference>
<dbReference type="RefSeq" id="WP_168874112.1">
    <property type="nucleotide sequence ID" value="NZ_JABAIA010000003.1"/>
</dbReference>
<evidence type="ECO:0000313" key="5">
    <source>
        <dbReference type="Proteomes" id="UP000570474"/>
    </source>
</evidence>
<dbReference type="PANTHER" id="PTHR30273">
    <property type="entry name" value="PERIPLASMIC SIGNAL SENSOR AND SIGMA FACTOR ACTIVATOR FECR-RELATED"/>
    <property type="match status" value="1"/>
</dbReference>
<accession>A0A847RMF6</accession>
<dbReference type="InterPro" id="IPR032508">
    <property type="entry name" value="FecR_C"/>
</dbReference>
<evidence type="ECO:0000259" key="3">
    <source>
        <dbReference type="Pfam" id="PF16344"/>
    </source>
</evidence>
<evidence type="ECO:0008006" key="6">
    <source>
        <dbReference type="Google" id="ProtNLM"/>
    </source>
</evidence>
<dbReference type="EMBL" id="JABAIA010000003">
    <property type="protein sequence ID" value="NLR68179.1"/>
    <property type="molecule type" value="Genomic_DNA"/>
</dbReference>
<evidence type="ECO:0000313" key="4">
    <source>
        <dbReference type="EMBL" id="NLR68179.1"/>
    </source>
</evidence>
<dbReference type="Pfam" id="PF16344">
    <property type="entry name" value="FecR_C"/>
    <property type="match status" value="1"/>
</dbReference>
<gene>
    <name evidence="4" type="ORF">HGH92_27990</name>
</gene>
<keyword evidence="5" id="KW-1185">Reference proteome</keyword>
<sequence length="341" mass="38902">MQRNKQDNETYSVTDLVGNPSFVRWVLQHDPTAATTWEPWIAAAPEHATMAETARQLLLQVRFTTHEPPTAAPTASYTRFTHTISQLQQEPVKRRHLYAVLTWRNAAIWAGLLACVGTAAWYTWQQKRTLAVTTTFGETRQVVLPDSSLVTLRANSRLTFRRSLNGQLREAWLHGEAYFRVNQDKKAAGFVVHTPDADVTVLGTAFDLKQRHHRTTVFLQSGKVRVDFHDPRQTSRILSPGDLMEYDAQDKQVSASRTDSSYSSWVQGKLTLVDAPLSEIIEILENNYGEKVVVNDEKIKQRKIEGIIYLESKADILFIISNVLDIEISRRNDTMYFSNRK</sequence>
<feature type="domain" description="Protein FecR C-terminal" evidence="3">
    <location>
        <begin position="270"/>
        <end position="336"/>
    </location>
</feature>
<keyword evidence="1" id="KW-0812">Transmembrane</keyword>
<evidence type="ECO:0000259" key="2">
    <source>
        <dbReference type="Pfam" id="PF04773"/>
    </source>
</evidence>
<keyword evidence="1" id="KW-1133">Transmembrane helix</keyword>
<feature type="domain" description="FecR protein" evidence="2">
    <location>
        <begin position="132"/>
        <end position="225"/>
    </location>
</feature>
<keyword evidence="1" id="KW-0472">Membrane</keyword>
<dbReference type="PANTHER" id="PTHR30273:SF2">
    <property type="entry name" value="PROTEIN FECR"/>
    <property type="match status" value="1"/>
</dbReference>
<reference evidence="4 5" key="1">
    <citation type="submission" date="2020-04" db="EMBL/GenBank/DDBJ databases">
        <authorList>
            <person name="Yin C."/>
        </authorList>
    </citation>
    <scope>NUCLEOTIDE SEQUENCE [LARGE SCALE GENOMIC DNA]</scope>
    <source>
        <strain evidence="4 5">Ae27</strain>
    </source>
</reference>
<dbReference type="Gene3D" id="3.55.50.30">
    <property type="match status" value="1"/>
</dbReference>
<protein>
    <recommendedName>
        <fullName evidence="6">FecR protein domain-containing protein</fullName>
    </recommendedName>
</protein>
<organism evidence="4 5">
    <name type="scientific">Chitinophaga varians</name>
    <dbReference type="NCBI Taxonomy" id="2202339"/>
    <lineage>
        <taxon>Bacteria</taxon>
        <taxon>Pseudomonadati</taxon>
        <taxon>Bacteroidota</taxon>
        <taxon>Chitinophagia</taxon>
        <taxon>Chitinophagales</taxon>
        <taxon>Chitinophagaceae</taxon>
        <taxon>Chitinophaga</taxon>
    </lineage>
</organism>
<dbReference type="Pfam" id="PF04773">
    <property type="entry name" value="FecR"/>
    <property type="match status" value="1"/>
</dbReference>
<dbReference type="GO" id="GO:0016989">
    <property type="term" value="F:sigma factor antagonist activity"/>
    <property type="evidence" value="ECO:0007669"/>
    <property type="project" value="TreeGrafter"/>
</dbReference>